<protein>
    <submittedName>
        <fullName evidence="1">Uncharacterized protein</fullName>
    </submittedName>
</protein>
<dbReference type="Proteomes" id="UP000249522">
    <property type="component" value="Unassembled WGS sequence"/>
</dbReference>
<dbReference type="RefSeq" id="WP_111146862.1">
    <property type="nucleotide sequence ID" value="NZ_QKRB01000044.1"/>
</dbReference>
<dbReference type="AlphaFoldDB" id="A0A2W1L8J9"/>
<sequence>MAKTLSDLRYTMERYVQDSLDNQNVINWCNDAQTEIMLSIEIPDAMTLEVNNTDISYPILTDNIKRISRMWLASDRQQGVDRDLQATYRLYGGHIVFSHRFAQQDVLHIEFYRHLKHFAAMTDTIDLSDRYESLYTSYGIAQYYDLPSSIQRMGEQTAKRLYDKHYTRHMMIKEQISVQYLMESQPYTIKGGW</sequence>
<proteinExistence type="predicted"/>
<comment type="caution">
    <text evidence="1">The sequence shown here is derived from an EMBL/GenBank/DDBJ whole genome shotgun (WGS) entry which is preliminary data.</text>
</comment>
<evidence type="ECO:0000313" key="2">
    <source>
        <dbReference type="Proteomes" id="UP000249522"/>
    </source>
</evidence>
<evidence type="ECO:0000313" key="1">
    <source>
        <dbReference type="EMBL" id="PZD95233.1"/>
    </source>
</evidence>
<reference evidence="1 2" key="1">
    <citation type="submission" date="2018-06" db="EMBL/GenBank/DDBJ databases">
        <title>Paenibacillus imtechensis sp. nov.</title>
        <authorList>
            <person name="Pinnaka A.K."/>
            <person name="Singh H."/>
            <person name="Kaur M."/>
        </authorList>
    </citation>
    <scope>NUCLEOTIDE SEQUENCE [LARGE SCALE GENOMIC DNA]</scope>
    <source>
        <strain evidence="1 2">SMB1</strain>
    </source>
</reference>
<organism evidence="1 2">
    <name type="scientific">Paenibacillus sambharensis</name>
    <dbReference type="NCBI Taxonomy" id="1803190"/>
    <lineage>
        <taxon>Bacteria</taxon>
        <taxon>Bacillati</taxon>
        <taxon>Bacillota</taxon>
        <taxon>Bacilli</taxon>
        <taxon>Bacillales</taxon>
        <taxon>Paenibacillaceae</taxon>
        <taxon>Paenibacillus</taxon>
    </lineage>
</organism>
<accession>A0A2W1L8J9</accession>
<name>A0A2W1L8J9_9BACL</name>
<keyword evidence="2" id="KW-1185">Reference proteome</keyword>
<dbReference type="OrthoDB" id="9849827at2"/>
<gene>
    <name evidence="1" type="ORF">DNH61_11780</name>
</gene>
<dbReference type="EMBL" id="QKRB01000044">
    <property type="protein sequence ID" value="PZD95233.1"/>
    <property type="molecule type" value="Genomic_DNA"/>
</dbReference>